<evidence type="ECO:0000256" key="8">
    <source>
        <dbReference type="ARBA" id="ARBA00023264"/>
    </source>
</evidence>
<evidence type="ECO:0000256" key="3">
    <source>
        <dbReference type="ARBA" id="ARBA00022516"/>
    </source>
</evidence>
<dbReference type="GO" id="GO:0008962">
    <property type="term" value="F:phosphatidylglycerophosphatase activity"/>
    <property type="evidence" value="ECO:0007669"/>
    <property type="project" value="UniProtKB-EC"/>
</dbReference>
<evidence type="ECO:0000256" key="11">
    <source>
        <dbReference type="ARBA" id="ARBA00050944"/>
    </source>
</evidence>
<dbReference type="InterPro" id="IPR020422">
    <property type="entry name" value="TYR_PHOSPHATASE_DUAL_dom"/>
</dbReference>
<evidence type="ECO:0000256" key="5">
    <source>
        <dbReference type="ARBA" id="ARBA00022912"/>
    </source>
</evidence>
<sequence length="363" mass="40556">MYIEELKEGGELGVEEMGLEGDERIVKRLSGDEVVEGKEVYSGDNVLGNSDEGGGVFVWGAKRVLVGAGARMLFYPTLLYNVVRNKVQAEFRWWDWIDEYVLLGAIPFRSDVIRLKELGVGGVVTLNEPYETLVPTSLYYDYGIRHLVLPTRDYLYAPSLSDISRAVYFIHENAMCGRSTYVHCKAGRGRSTTIVICYLVKYKHMTPDAAYGYVKSIRPRVLLASAQWQAVVEFYHFCISSTCGFSAPSHPVRVIPRSPIPLGAQDLVPFDEGSVVVITQSDLDGYDESDEYSSRRDEIWTKLSLVYRVRVAGGSAFARLSCLWLRCQAQEQTASCQKLSSERGCLIGANQHGGITVDIHVYS</sequence>
<keyword evidence="8" id="KW-1208">Phospholipid metabolism</keyword>
<keyword evidence="7" id="KW-0594">Phospholipid biosynthesis</keyword>
<feature type="domain" description="Tyrosine specific protein phosphatases" evidence="14">
    <location>
        <begin position="161"/>
        <end position="229"/>
    </location>
</feature>
<comment type="function">
    <text evidence="12">Exhibits phosphatidylglycerophosphate phosphatase activity. Involved in root growth and columella cells organization. May possess protein phosphatase activity.</text>
</comment>
<reference evidence="15 16" key="1">
    <citation type="submission" date="2024-01" db="EMBL/GenBank/DDBJ databases">
        <title>The complete chloroplast genome sequence of Lithospermum erythrorhizon: insights into the phylogenetic relationship among Boraginaceae species and the maternal lineages of purple gromwells.</title>
        <authorList>
            <person name="Okada T."/>
            <person name="Watanabe K."/>
        </authorList>
    </citation>
    <scope>NUCLEOTIDE SEQUENCE [LARGE SCALE GENOMIC DNA]</scope>
</reference>
<evidence type="ECO:0000256" key="2">
    <source>
        <dbReference type="ARBA" id="ARBA00008601"/>
    </source>
</evidence>
<dbReference type="Gene3D" id="3.90.190.10">
    <property type="entry name" value="Protein tyrosine phosphatase superfamily"/>
    <property type="match status" value="1"/>
</dbReference>
<dbReference type="CDD" id="cd14524">
    <property type="entry name" value="PTPMT1"/>
    <property type="match status" value="1"/>
</dbReference>
<keyword evidence="3" id="KW-0444">Lipid biosynthesis</keyword>
<dbReference type="PANTHER" id="PTHR46274">
    <property type="entry name" value="PHOSPHATIDYLINOSITOL PHOSPHATASE"/>
    <property type="match status" value="1"/>
</dbReference>
<evidence type="ECO:0000256" key="1">
    <source>
        <dbReference type="ARBA" id="ARBA00005189"/>
    </source>
</evidence>
<gene>
    <name evidence="15" type="ORF">LIER_00294</name>
</gene>
<dbReference type="InterPro" id="IPR000387">
    <property type="entry name" value="Tyr_Pase_dom"/>
</dbReference>
<evidence type="ECO:0000256" key="7">
    <source>
        <dbReference type="ARBA" id="ARBA00023209"/>
    </source>
</evidence>
<evidence type="ECO:0000259" key="13">
    <source>
        <dbReference type="PROSITE" id="PS50054"/>
    </source>
</evidence>
<dbReference type="InterPro" id="IPR044596">
    <property type="entry name" value="PTPMT1-like"/>
</dbReference>
<evidence type="ECO:0000256" key="9">
    <source>
        <dbReference type="ARBA" id="ARBA00024192"/>
    </source>
</evidence>
<proteinExistence type="inferred from homology"/>
<dbReference type="InterPro" id="IPR000340">
    <property type="entry name" value="Dual-sp_phosphatase_cat-dom"/>
</dbReference>
<evidence type="ECO:0000313" key="16">
    <source>
        <dbReference type="Proteomes" id="UP001454036"/>
    </source>
</evidence>
<dbReference type="GO" id="GO:0008654">
    <property type="term" value="P:phospholipid biosynthetic process"/>
    <property type="evidence" value="ECO:0007669"/>
    <property type="project" value="UniProtKB-KW"/>
</dbReference>
<organism evidence="15 16">
    <name type="scientific">Lithospermum erythrorhizon</name>
    <name type="common">Purple gromwell</name>
    <name type="synonym">Lithospermum officinale var. erythrorhizon</name>
    <dbReference type="NCBI Taxonomy" id="34254"/>
    <lineage>
        <taxon>Eukaryota</taxon>
        <taxon>Viridiplantae</taxon>
        <taxon>Streptophyta</taxon>
        <taxon>Embryophyta</taxon>
        <taxon>Tracheophyta</taxon>
        <taxon>Spermatophyta</taxon>
        <taxon>Magnoliopsida</taxon>
        <taxon>eudicotyledons</taxon>
        <taxon>Gunneridae</taxon>
        <taxon>Pentapetalae</taxon>
        <taxon>asterids</taxon>
        <taxon>lamiids</taxon>
        <taxon>Boraginales</taxon>
        <taxon>Boraginaceae</taxon>
        <taxon>Boraginoideae</taxon>
        <taxon>Lithospermeae</taxon>
        <taxon>Lithospermum</taxon>
    </lineage>
</organism>
<accession>A0AAV3NGV1</accession>
<comment type="pathway">
    <text evidence="9">Phospholipid metabolism; phosphatidylglycerol biosynthesis; phosphatidylglycerol from CDP-diacylglycerol: step 2/2.</text>
</comment>
<dbReference type="AlphaFoldDB" id="A0AAV3NGV1"/>
<evidence type="ECO:0000256" key="6">
    <source>
        <dbReference type="ARBA" id="ARBA00023098"/>
    </source>
</evidence>
<protein>
    <recommendedName>
        <fullName evidence="10">phosphatidylglycerophosphatase</fullName>
        <ecNumber evidence="10">3.1.3.27</ecNumber>
    </recommendedName>
</protein>
<dbReference type="PANTHER" id="PTHR46274:SF9">
    <property type="entry name" value="PHOSPHATIDYLGLYCEROPHOSPHATE PHOSPHATASE PTPMT1"/>
    <property type="match status" value="1"/>
</dbReference>
<dbReference type="SUPFAM" id="SSF52799">
    <property type="entry name" value="(Phosphotyrosine protein) phosphatases II"/>
    <property type="match status" value="1"/>
</dbReference>
<dbReference type="PROSITE" id="PS50054">
    <property type="entry name" value="TYR_PHOSPHATASE_DUAL"/>
    <property type="match status" value="1"/>
</dbReference>
<dbReference type="FunFam" id="3.90.190.10:FF:000051">
    <property type="entry name" value="Dual specificity phosphatase domain protein"/>
    <property type="match status" value="1"/>
</dbReference>
<dbReference type="InterPro" id="IPR029021">
    <property type="entry name" value="Prot-tyrosine_phosphatase-like"/>
</dbReference>
<evidence type="ECO:0000259" key="14">
    <source>
        <dbReference type="PROSITE" id="PS50056"/>
    </source>
</evidence>
<keyword evidence="5" id="KW-0904">Protein phosphatase</keyword>
<dbReference type="GO" id="GO:0048364">
    <property type="term" value="P:root development"/>
    <property type="evidence" value="ECO:0007669"/>
    <property type="project" value="UniProtKB-ARBA"/>
</dbReference>
<keyword evidence="16" id="KW-1185">Reference proteome</keyword>
<dbReference type="EC" id="3.1.3.27" evidence="10"/>
<evidence type="ECO:0000313" key="15">
    <source>
        <dbReference type="EMBL" id="GAA0138577.1"/>
    </source>
</evidence>
<feature type="domain" description="Tyrosine-protein phosphatase" evidence="13">
    <location>
        <begin position="93"/>
        <end position="240"/>
    </location>
</feature>
<dbReference type="SMART" id="SM00195">
    <property type="entry name" value="DSPc"/>
    <property type="match status" value="1"/>
</dbReference>
<evidence type="ECO:0000256" key="10">
    <source>
        <dbReference type="ARBA" id="ARBA00024224"/>
    </source>
</evidence>
<keyword evidence="4" id="KW-0378">Hydrolase</keyword>
<dbReference type="InterPro" id="IPR016130">
    <property type="entry name" value="Tyr_Pase_AS"/>
</dbReference>
<dbReference type="Pfam" id="PF00782">
    <property type="entry name" value="DSPc"/>
    <property type="match status" value="1"/>
</dbReference>
<name>A0AAV3NGV1_LITER</name>
<dbReference type="PROSITE" id="PS50056">
    <property type="entry name" value="TYR_PHOSPHATASE_2"/>
    <property type="match status" value="1"/>
</dbReference>
<comment type="pathway">
    <text evidence="1">Lipid metabolism.</text>
</comment>
<dbReference type="PROSITE" id="PS00383">
    <property type="entry name" value="TYR_PHOSPHATASE_1"/>
    <property type="match status" value="1"/>
</dbReference>
<comment type="catalytic activity">
    <reaction evidence="11">
        <text>a 1,2-diacyl-sn-glycero-3-phospho-(1'-sn-glycero-3'-phosphate) + H2O = a 1,2-diacyl-sn-glycero-3-phospho-(1'-sn-glycerol) + phosphate</text>
        <dbReference type="Rhea" id="RHEA:33751"/>
        <dbReference type="ChEBI" id="CHEBI:15377"/>
        <dbReference type="ChEBI" id="CHEBI:43474"/>
        <dbReference type="ChEBI" id="CHEBI:60110"/>
        <dbReference type="ChEBI" id="CHEBI:64716"/>
        <dbReference type="EC" id="3.1.3.27"/>
    </reaction>
    <physiologicalReaction direction="left-to-right" evidence="11">
        <dbReference type="Rhea" id="RHEA:33752"/>
    </physiologicalReaction>
</comment>
<comment type="caution">
    <text evidence="15">The sequence shown here is derived from an EMBL/GenBank/DDBJ whole genome shotgun (WGS) entry which is preliminary data.</text>
</comment>
<dbReference type="GO" id="GO:0004721">
    <property type="term" value="F:phosphoprotein phosphatase activity"/>
    <property type="evidence" value="ECO:0007669"/>
    <property type="project" value="UniProtKB-KW"/>
</dbReference>
<comment type="similarity">
    <text evidence="2">Belongs to the protein-tyrosine phosphatase family. Non-receptor class dual specificity subfamily.</text>
</comment>
<dbReference type="EMBL" id="BAABME010000022">
    <property type="protein sequence ID" value="GAA0138577.1"/>
    <property type="molecule type" value="Genomic_DNA"/>
</dbReference>
<keyword evidence="6" id="KW-0443">Lipid metabolism</keyword>
<evidence type="ECO:0000256" key="4">
    <source>
        <dbReference type="ARBA" id="ARBA00022801"/>
    </source>
</evidence>
<dbReference type="Proteomes" id="UP001454036">
    <property type="component" value="Unassembled WGS sequence"/>
</dbReference>
<evidence type="ECO:0000256" key="12">
    <source>
        <dbReference type="ARBA" id="ARBA00053902"/>
    </source>
</evidence>